<reference evidence="3 4" key="1">
    <citation type="submission" date="2021-06" db="EMBL/GenBank/DDBJ databases">
        <title>Caerostris darwini draft genome.</title>
        <authorList>
            <person name="Kono N."/>
            <person name="Arakawa K."/>
        </authorList>
    </citation>
    <scope>NUCLEOTIDE SEQUENCE [LARGE SCALE GENOMIC DNA]</scope>
</reference>
<keyword evidence="4" id="KW-1185">Reference proteome</keyword>
<organism evidence="3 4">
    <name type="scientific">Caerostris darwini</name>
    <dbReference type="NCBI Taxonomy" id="1538125"/>
    <lineage>
        <taxon>Eukaryota</taxon>
        <taxon>Metazoa</taxon>
        <taxon>Ecdysozoa</taxon>
        <taxon>Arthropoda</taxon>
        <taxon>Chelicerata</taxon>
        <taxon>Arachnida</taxon>
        <taxon>Araneae</taxon>
        <taxon>Araneomorphae</taxon>
        <taxon>Entelegynae</taxon>
        <taxon>Araneoidea</taxon>
        <taxon>Araneidae</taxon>
        <taxon>Caerostris</taxon>
    </lineage>
</organism>
<feature type="compositionally biased region" description="Basic and acidic residues" evidence="1">
    <location>
        <begin position="104"/>
        <end position="114"/>
    </location>
</feature>
<name>A0AAV4WKN6_9ARAC</name>
<feature type="region of interest" description="Disordered" evidence="1">
    <location>
        <begin position="92"/>
        <end position="130"/>
    </location>
</feature>
<keyword evidence="2" id="KW-1133">Transmembrane helix</keyword>
<sequence length="130" mass="14735">MALNSTILPVTASVNTSVASSAECVIEKNLGIIFTSLILILTVGFSCYFCCFHHKLVPYLRKKFRKKTRGRSNRRVHFGRNHLHEDYVDIPVPPLRRASSTPDLSDKLSPEDRRASRHGTRGTRMGQIRL</sequence>
<gene>
    <name evidence="3" type="ORF">CDAR_221331</name>
</gene>
<evidence type="ECO:0000256" key="1">
    <source>
        <dbReference type="SAM" id="MobiDB-lite"/>
    </source>
</evidence>
<evidence type="ECO:0000313" key="3">
    <source>
        <dbReference type="EMBL" id="GIY83470.1"/>
    </source>
</evidence>
<evidence type="ECO:0000256" key="2">
    <source>
        <dbReference type="SAM" id="Phobius"/>
    </source>
</evidence>
<feature type="transmembrane region" description="Helical" evidence="2">
    <location>
        <begin position="32"/>
        <end position="57"/>
    </location>
</feature>
<accession>A0AAV4WKN6</accession>
<dbReference type="Proteomes" id="UP001054837">
    <property type="component" value="Unassembled WGS sequence"/>
</dbReference>
<protein>
    <submittedName>
        <fullName evidence="3">Uncharacterized protein</fullName>
    </submittedName>
</protein>
<evidence type="ECO:0000313" key="4">
    <source>
        <dbReference type="Proteomes" id="UP001054837"/>
    </source>
</evidence>
<proteinExistence type="predicted"/>
<dbReference type="AlphaFoldDB" id="A0AAV4WKN6"/>
<comment type="caution">
    <text evidence="3">The sequence shown here is derived from an EMBL/GenBank/DDBJ whole genome shotgun (WGS) entry which is preliminary data.</text>
</comment>
<dbReference type="EMBL" id="BPLQ01014830">
    <property type="protein sequence ID" value="GIY83470.1"/>
    <property type="molecule type" value="Genomic_DNA"/>
</dbReference>
<keyword evidence="2" id="KW-0472">Membrane</keyword>
<keyword evidence="2" id="KW-0812">Transmembrane</keyword>